<evidence type="ECO:0000256" key="5">
    <source>
        <dbReference type="ARBA" id="ARBA00023242"/>
    </source>
</evidence>
<accession>A0A6A3CRV5</accession>
<evidence type="ECO:0000256" key="3">
    <source>
        <dbReference type="ARBA" id="ARBA00023125"/>
    </source>
</evidence>
<dbReference type="Proteomes" id="UP000436088">
    <property type="component" value="Unassembled WGS sequence"/>
</dbReference>
<evidence type="ECO:0000256" key="2">
    <source>
        <dbReference type="ARBA" id="ARBA00023015"/>
    </source>
</evidence>
<dbReference type="Gene3D" id="2.40.330.10">
    <property type="entry name" value="DNA-binding pseudobarrel domain"/>
    <property type="match status" value="1"/>
</dbReference>
<dbReference type="GO" id="GO:0003677">
    <property type="term" value="F:DNA binding"/>
    <property type="evidence" value="ECO:0007669"/>
    <property type="project" value="UniProtKB-KW"/>
</dbReference>
<keyword evidence="4" id="KW-0804">Transcription</keyword>
<dbReference type="CDD" id="cd10017">
    <property type="entry name" value="B3_DNA"/>
    <property type="match status" value="1"/>
</dbReference>
<dbReference type="InterPro" id="IPR015300">
    <property type="entry name" value="DNA-bd_pseudobarrel_sf"/>
</dbReference>
<evidence type="ECO:0000256" key="6">
    <source>
        <dbReference type="SAM" id="MobiDB-lite"/>
    </source>
</evidence>
<evidence type="ECO:0000256" key="1">
    <source>
        <dbReference type="ARBA" id="ARBA00004123"/>
    </source>
</evidence>
<dbReference type="PANTHER" id="PTHR46245:SF6">
    <property type="entry name" value="B3 DOMAIN-CONTAINING PROTEIN OS07G0563300-LIKE"/>
    <property type="match status" value="1"/>
</dbReference>
<dbReference type="SUPFAM" id="SSF101936">
    <property type="entry name" value="DNA-binding pseudobarrel domain"/>
    <property type="match status" value="1"/>
</dbReference>
<gene>
    <name evidence="8" type="ORF">F3Y22_tig00002655pilonHSYRG00004</name>
</gene>
<evidence type="ECO:0000256" key="4">
    <source>
        <dbReference type="ARBA" id="ARBA00023163"/>
    </source>
</evidence>
<keyword evidence="3" id="KW-0238">DNA-binding</keyword>
<comment type="caution">
    <text evidence="8">The sequence shown here is derived from an EMBL/GenBank/DDBJ whole genome shotgun (WGS) entry which is preliminary data.</text>
</comment>
<dbReference type="AlphaFoldDB" id="A0A6A3CRV5"/>
<keyword evidence="5" id="KW-0539">Nucleus</keyword>
<evidence type="ECO:0000313" key="8">
    <source>
        <dbReference type="EMBL" id="KAE8731736.1"/>
    </source>
</evidence>
<reference evidence="8" key="1">
    <citation type="submission" date="2019-09" db="EMBL/GenBank/DDBJ databases">
        <title>Draft genome information of white flower Hibiscus syriacus.</title>
        <authorList>
            <person name="Kim Y.-M."/>
        </authorList>
    </citation>
    <scope>NUCLEOTIDE SEQUENCE [LARGE SCALE GENOMIC DNA]</scope>
    <source>
        <strain evidence="8">YM2019G1</strain>
    </source>
</reference>
<dbReference type="EMBL" id="VEPZ02000187">
    <property type="protein sequence ID" value="KAE8731736.1"/>
    <property type="molecule type" value="Genomic_DNA"/>
</dbReference>
<dbReference type="SMART" id="SM01019">
    <property type="entry name" value="B3"/>
    <property type="match status" value="1"/>
</dbReference>
<feature type="domain" description="TF-B3" evidence="7">
    <location>
        <begin position="175"/>
        <end position="268"/>
    </location>
</feature>
<dbReference type="PANTHER" id="PTHR46245">
    <property type="entry name" value="B3 DOMAIN-CONTAINING PROTEIN OS07G0563300"/>
    <property type="match status" value="1"/>
</dbReference>
<evidence type="ECO:0000259" key="7">
    <source>
        <dbReference type="SMART" id="SM01019"/>
    </source>
</evidence>
<dbReference type="InterPro" id="IPR003340">
    <property type="entry name" value="B3_DNA-bd"/>
</dbReference>
<name>A0A6A3CRV5_HIBSY</name>
<dbReference type="GO" id="GO:0005634">
    <property type="term" value="C:nucleus"/>
    <property type="evidence" value="ECO:0007669"/>
    <property type="project" value="UniProtKB-SubCell"/>
</dbReference>
<sequence>MNSMFKFWSMHRCEPLIEMEDSVILFTLTPLVGESVLIVGSEFIVDVLWHPKRLQFWTSEACSPEIGPLQHMLQATDSPQVPSADPEKTITGVYPIKPPGCVVRNVSPNEVSIPTTPGFEPQAQSPLEEIEEEDSVNSPAETKRSRRKNGGKRRKRTHNQTQVQYRSKSSLVPLFSKELTVSDADMRNGRLVLPKRCAEVYFPNISGQQGIFLMVQDTKGNDWELYFHYWSNSNGKMYLLEGLKDYMVLMKWEVGDTGRPYARIRLHIGLSYDTNDTNDMGISGFSVDGIMKDYIILFPDVFVDFIFGLETVVYHPKISHFLFQRSTDA</sequence>
<evidence type="ECO:0000313" key="9">
    <source>
        <dbReference type="Proteomes" id="UP000436088"/>
    </source>
</evidence>
<keyword evidence="2" id="KW-0805">Transcription regulation</keyword>
<protein>
    <submittedName>
        <fullName evidence="8">B3 domain-containing protein</fullName>
    </submittedName>
</protein>
<comment type="subcellular location">
    <subcellularLocation>
        <location evidence="1">Nucleus</location>
    </subcellularLocation>
</comment>
<organism evidence="8 9">
    <name type="scientific">Hibiscus syriacus</name>
    <name type="common">Rose of Sharon</name>
    <dbReference type="NCBI Taxonomy" id="106335"/>
    <lineage>
        <taxon>Eukaryota</taxon>
        <taxon>Viridiplantae</taxon>
        <taxon>Streptophyta</taxon>
        <taxon>Embryophyta</taxon>
        <taxon>Tracheophyta</taxon>
        <taxon>Spermatophyta</taxon>
        <taxon>Magnoliopsida</taxon>
        <taxon>eudicotyledons</taxon>
        <taxon>Gunneridae</taxon>
        <taxon>Pentapetalae</taxon>
        <taxon>rosids</taxon>
        <taxon>malvids</taxon>
        <taxon>Malvales</taxon>
        <taxon>Malvaceae</taxon>
        <taxon>Malvoideae</taxon>
        <taxon>Hibiscus</taxon>
    </lineage>
</organism>
<feature type="region of interest" description="Disordered" evidence="6">
    <location>
        <begin position="107"/>
        <end position="167"/>
    </location>
</feature>
<proteinExistence type="predicted"/>
<feature type="compositionally biased region" description="Basic residues" evidence="6">
    <location>
        <begin position="144"/>
        <end position="158"/>
    </location>
</feature>
<keyword evidence="9" id="KW-1185">Reference proteome</keyword>